<keyword evidence="2" id="KW-0479">Metal-binding</keyword>
<comment type="cofactor">
    <cofactor evidence="2">
        <name>Zn(2+)</name>
        <dbReference type="ChEBI" id="CHEBI:29105"/>
    </cofactor>
    <text evidence="2">Binds 1 zinc ion per subunit.</text>
</comment>
<comment type="subunit">
    <text evidence="2">Monomer.</text>
</comment>
<keyword evidence="2 3" id="KW-0378">Hydrolase</keyword>
<dbReference type="HAMAP" id="MF_01482">
    <property type="entry name" value="Mca"/>
    <property type="match status" value="1"/>
</dbReference>
<evidence type="ECO:0000256" key="1">
    <source>
        <dbReference type="ARBA" id="ARBA00022833"/>
    </source>
</evidence>
<dbReference type="EMBL" id="JAUSQZ010000001">
    <property type="protein sequence ID" value="MDP9825555.1"/>
    <property type="molecule type" value="Genomic_DNA"/>
</dbReference>
<evidence type="ECO:0000313" key="4">
    <source>
        <dbReference type="Proteomes" id="UP001235712"/>
    </source>
</evidence>
<protein>
    <recommendedName>
        <fullName evidence="2">Mycothiol S-conjugate amidase</fullName>
        <ecNumber evidence="2">3.5.1.115</ecNumber>
    </recommendedName>
</protein>
<proteinExistence type="inferred from homology"/>
<dbReference type="RefSeq" id="WP_307239447.1">
    <property type="nucleotide sequence ID" value="NZ_JAUSQZ010000001.1"/>
</dbReference>
<feature type="binding site" evidence="2">
    <location>
        <position position="16"/>
    </location>
    <ligand>
        <name>Zn(2+)</name>
        <dbReference type="ChEBI" id="CHEBI:29105"/>
    </ligand>
</feature>
<dbReference type="EC" id="3.5.1.115" evidence="2"/>
<evidence type="ECO:0000256" key="2">
    <source>
        <dbReference type="HAMAP-Rule" id="MF_01482"/>
    </source>
</evidence>
<dbReference type="NCBIfam" id="TIGR03446">
    <property type="entry name" value="mycothiol_Mca"/>
    <property type="match status" value="1"/>
</dbReference>
<feature type="binding site" evidence="2">
    <location>
        <position position="144"/>
    </location>
    <ligand>
        <name>Zn(2+)</name>
        <dbReference type="ChEBI" id="CHEBI:29105"/>
    </ligand>
</feature>
<dbReference type="SUPFAM" id="SSF102588">
    <property type="entry name" value="LmbE-like"/>
    <property type="match status" value="1"/>
</dbReference>
<evidence type="ECO:0000313" key="3">
    <source>
        <dbReference type="EMBL" id="MDP9825555.1"/>
    </source>
</evidence>
<dbReference type="PANTHER" id="PTHR12993">
    <property type="entry name" value="N-ACETYLGLUCOSAMINYL-PHOSPHATIDYLINOSITOL DE-N-ACETYLASE-RELATED"/>
    <property type="match status" value="1"/>
</dbReference>
<keyword evidence="4" id="KW-1185">Reference proteome</keyword>
<gene>
    <name evidence="2" type="primary">mca</name>
    <name evidence="3" type="ORF">J2S57_001304</name>
</gene>
<dbReference type="GO" id="GO:0016787">
    <property type="term" value="F:hydrolase activity"/>
    <property type="evidence" value="ECO:0007669"/>
    <property type="project" value="UniProtKB-KW"/>
</dbReference>
<feature type="binding site" evidence="2">
    <location>
        <position position="13"/>
    </location>
    <ligand>
        <name>Zn(2+)</name>
        <dbReference type="ChEBI" id="CHEBI:29105"/>
    </ligand>
</feature>
<comment type="similarity">
    <text evidence="2">Belongs to the MshB deacetylase family. Mca subfamily.</text>
</comment>
<dbReference type="Proteomes" id="UP001235712">
    <property type="component" value="Unassembled WGS sequence"/>
</dbReference>
<dbReference type="InterPro" id="IPR017811">
    <property type="entry name" value="Mca"/>
</dbReference>
<dbReference type="Pfam" id="PF02585">
    <property type="entry name" value="PIG-L"/>
    <property type="match status" value="1"/>
</dbReference>
<name>A0ABT9P001_9ACTN</name>
<dbReference type="PANTHER" id="PTHR12993:SF11">
    <property type="entry name" value="N-ACETYLGLUCOSAMINYL-PHOSPHATIDYLINOSITOL DE-N-ACETYLASE"/>
    <property type="match status" value="1"/>
</dbReference>
<dbReference type="Gene3D" id="3.40.50.10320">
    <property type="entry name" value="LmbE-like"/>
    <property type="match status" value="1"/>
</dbReference>
<reference evidence="3 4" key="1">
    <citation type="submission" date="2023-07" db="EMBL/GenBank/DDBJ databases">
        <title>Sequencing the genomes of 1000 actinobacteria strains.</title>
        <authorList>
            <person name="Klenk H.-P."/>
        </authorList>
    </citation>
    <scope>NUCLEOTIDE SEQUENCE [LARGE SCALE GENOMIC DNA]</scope>
    <source>
        <strain evidence="3 4">DSM 44388</strain>
    </source>
</reference>
<accession>A0ABT9P001</accession>
<dbReference type="InterPro" id="IPR024078">
    <property type="entry name" value="LmbE-like_dom_sf"/>
</dbReference>
<dbReference type="InterPro" id="IPR003737">
    <property type="entry name" value="GlcNAc_PI_deacetylase-related"/>
</dbReference>
<comment type="caution">
    <text evidence="3">The sequence shown here is derived from an EMBL/GenBank/DDBJ whole genome shotgun (WGS) entry which is preliminary data.</text>
</comment>
<organism evidence="3 4">
    <name type="scientific">Kineosporia succinea</name>
    <dbReference type="NCBI Taxonomy" id="84632"/>
    <lineage>
        <taxon>Bacteria</taxon>
        <taxon>Bacillati</taxon>
        <taxon>Actinomycetota</taxon>
        <taxon>Actinomycetes</taxon>
        <taxon>Kineosporiales</taxon>
        <taxon>Kineosporiaceae</taxon>
        <taxon>Kineosporia</taxon>
    </lineage>
</organism>
<comment type="function">
    <text evidence="2">A mycothiol (MSH, N-acetylcysteinyl-glucosaminyl-inositol) S-conjugate amidase, it recycles conjugated MSH to the N-acetyl cysteine conjugate (AcCys S-conjugate, a mercapturic acid) and the MSH precursor. Involved in MSH-dependent detoxification of a number of alkylating agents and antibiotics.</text>
</comment>
<keyword evidence="1 2" id="KW-0862">Zinc</keyword>
<comment type="catalytic activity">
    <reaction evidence="2">
        <text>mycothiol S-conjugate + H2O = an N-acetyl-L-cysteine-S-conjugate + 1D-myo-inositol 2-amino-2-deoxy-alpha-D-glucopyranoside</text>
        <dbReference type="Rhea" id="RHEA:36543"/>
        <dbReference type="ChEBI" id="CHEBI:15377"/>
        <dbReference type="ChEBI" id="CHEBI:58718"/>
        <dbReference type="ChEBI" id="CHEBI:58886"/>
        <dbReference type="ChEBI" id="CHEBI:59633"/>
        <dbReference type="EC" id="3.5.1.115"/>
    </reaction>
</comment>
<sequence>MAEQLRLMAVHAHPDDESSKGAATMARYVDEGVDVLVVSCTGGERGDVLNPKLQGDPEIERDLPERRRKEMAAAAAALGIRHHWLGFVDSGLPEGDPLPPLPEGCFAVQPLEVASAPLVRLVREFRPHVMTTYNELGGYPHPDHIMTHKVSVEAFEAAGDPTRYLDSGEPWSPLKLYYDVGFSTARMMAFHEALLAMGKESPMGEWLERRNQADAPPERKITTQVNIVGWMDRRDAALRAHATQIDPDGWFFAIPNEVQAQTWPTDDFELARSLVDTELPEDDLFAGIRDRAKV</sequence>